<evidence type="ECO:0000313" key="1">
    <source>
        <dbReference type="EMBL" id="MFB9906982.1"/>
    </source>
</evidence>
<gene>
    <name evidence="1" type="ORF">ACFFQA_23860</name>
</gene>
<proteinExistence type="predicted"/>
<reference evidence="1 2" key="1">
    <citation type="submission" date="2024-09" db="EMBL/GenBank/DDBJ databases">
        <authorList>
            <person name="Sun Q."/>
            <person name="Mori K."/>
        </authorList>
    </citation>
    <scope>NUCLEOTIDE SEQUENCE [LARGE SCALE GENOMIC DNA]</scope>
    <source>
        <strain evidence="1 2">TBRC 7907</strain>
    </source>
</reference>
<accession>A0ABV6A1F9</accession>
<sequence length="55" mass="5656">MASELLSAATGSGSMLDGFHTVLWVPLVGAVVTVTGTRRRQPVTTPEVAACERAG</sequence>
<dbReference type="RefSeq" id="WP_377856293.1">
    <property type="nucleotide sequence ID" value="NZ_JBHLZU010000019.1"/>
</dbReference>
<organism evidence="1 2">
    <name type="scientific">Allokutzneria oryzae</name>
    <dbReference type="NCBI Taxonomy" id="1378989"/>
    <lineage>
        <taxon>Bacteria</taxon>
        <taxon>Bacillati</taxon>
        <taxon>Actinomycetota</taxon>
        <taxon>Actinomycetes</taxon>
        <taxon>Pseudonocardiales</taxon>
        <taxon>Pseudonocardiaceae</taxon>
        <taxon>Allokutzneria</taxon>
    </lineage>
</organism>
<dbReference type="Proteomes" id="UP001589693">
    <property type="component" value="Unassembled WGS sequence"/>
</dbReference>
<evidence type="ECO:0000313" key="2">
    <source>
        <dbReference type="Proteomes" id="UP001589693"/>
    </source>
</evidence>
<comment type="caution">
    <text evidence="1">The sequence shown here is derived from an EMBL/GenBank/DDBJ whole genome shotgun (WGS) entry which is preliminary data.</text>
</comment>
<name>A0ABV6A1F9_9PSEU</name>
<dbReference type="EMBL" id="JBHLZU010000019">
    <property type="protein sequence ID" value="MFB9906982.1"/>
    <property type="molecule type" value="Genomic_DNA"/>
</dbReference>
<keyword evidence="2" id="KW-1185">Reference proteome</keyword>
<protein>
    <submittedName>
        <fullName evidence="1">Uncharacterized protein</fullName>
    </submittedName>
</protein>